<comment type="subcellular location">
    <subcellularLocation>
        <location evidence="1">Membrane</location>
        <topology evidence="1">Single-pass membrane protein</topology>
    </subcellularLocation>
</comment>
<dbReference type="EMBL" id="JHEG02000058">
    <property type="protein sequence ID" value="KIE08654.1"/>
    <property type="molecule type" value="Genomic_DNA"/>
</dbReference>
<evidence type="ECO:0000256" key="2">
    <source>
        <dbReference type="ARBA" id="ARBA00022692"/>
    </source>
</evidence>
<dbReference type="GO" id="GO:0005886">
    <property type="term" value="C:plasma membrane"/>
    <property type="evidence" value="ECO:0007669"/>
    <property type="project" value="InterPro"/>
</dbReference>
<dbReference type="InterPro" id="IPR007452">
    <property type="entry name" value="TamB_C"/>
</dbReference>
<dbReference type="Pfam" id="PF04357">
    <property type="entry name" value="TamB"/>
    <property type="match status" value="1"/>
</dbReference>
<feature type="compositionally biased region" description="Polar residues" evidence="5">
    <location>
        <begin position="183"/>
        <end position="193"/>
    </location>
</feature>
<comment type="caution">
    <text evidence="9">The sequence shown here is derived from an EMBL/GenBank/DDBJ whole genome shotgun (WGS) entry which is preliminary data.</text>
</comment>
<dbReference type="Proteomes" id="UP000029738">
    <property type="component" value="Unassembled WGS sequence"/>
</dbReference>
<sequence length="2013" mass="215036">MTNACNPEHPSKPTRSNNSVKKATWLLVLSRGGIALGGFLLIGLAGGAWRLWNFIRTELVPLAETSLTTTLNRPVELGDVKEFSLTGVKFGASALPATPTDRDKATVEAVEVSFDPLGLLLNRHLKLDVTLVNPDIYIEQDEQGNWITATIAPPGKEGPIKTDLDKLRVRNARLVLAPMRGGNLSQISPPETISNTPTFSSPSPPSPSSPQTPVTNTQSPVEFSQLNGTAQFLENNELIKYDINGVPKTGGNISIQGETHPKTLAFETNLHLKGDLNATEVTRLIKLPIFLLNGRVQADLKIPKLLLKQQSEKPKSPWIYGTATAQGVTLQVPKMPQPFINSQGNLRFDGSRIHLDNVRTHYGKIPLIASGFLDTETGFQLAARVNAVNIALARETLNIQLPFPTLGEVKADLQVLGTTEKPILLGKVATIKTARIDKVDFDSVGAQFEFSPVASVMTFKNIKGKAAVGGDITGNGKIQLNANPQLTQLNFNFKAQNISGDDIALLYGTKPPIQIGQVAAVGKLTGTPETIQTSVQWQAPQATYPATGEVTVAPNKTVSFRNVALRVAGGTVRAYGTWNEQQWQAVADASQIEVQRFVNPAQIQNVSLNDARFNGRFILSGTSAPFQIATIRPENARVQIAGGTVAVSNLQFNEQSFSAQLVASDIRLGRLLKTQIPPALTGPLAGKVQVSGNTSDFSLKTFRASGEGRIGIGNGTVTASNIQVGNGVYQMQLQANDIALQEVAQLPKEYRGKLTGQFNVAGSVESFQPQALQAIGQARVKIADGTVIANNIQLANGRYRAQLQANDVALQRLVPQLPPQFQGRLTGLFNVAGGIESFSPQAIQAIGQARVNFGRGSVTASNIQVANGRYQVQLQAQNILLQRLAQVPQQFYGNLTGQFNVAGSLEPTQLQAIRATGQAKLNVAGGAIAASNIRVGNGNYQAVVDASGVDLTRFSPDLRGRFGAKMQVAGRVGAFDIASVRAVGEVRFSQGISVIEQPLTASIGWDGKQVIVERATSADLNANGYIFAKTNRVGVPEITGLNLNVQAQNVNLQKLPLSLPNPAVLAGKADFGGRISGQLPVPDIQGQLRLRDLAVNQIAFESVLTGNIQLVRGQGFNLNVAGKRDRIALNAGAVGKDASWSVSTFDVRWQNAMASGQSKGDVLAMKVENFPLQILNIAPPATARLGTSAIAGLLTGSAEFNQKTFATLGNITIEKPQFGRIAGDRLSTQFRYSNGKATITNSEFAKGASRYALAGTFAQTAKGPQIQGKLNVTKGEIQDVLAVLQLYELQDVQRGMAEPTYGKAADLASIKPVGLPDKPLITQMQRLAEIDYLLSQQQQQRRDASPIPDLADLSGTFSGEVSVDTATATGLNANFNLNGQNFAWGRGNEPNRYYKAEQIVAQGKFENGVLTLLPLRLESENRLIAFTGNIGGKEQSGQLRVTNFPIQVLNNFVKLPVGLTGNLNATAALAGSINNPQAKGELEIREGTLNQKGVDSANASFSYNNGRLDFGSVVGVSGDEPVNISGSIPYKLPFATTAPNSNTISLDVKVKNEGLAILNLLNNQVAYESGEGEIDLKVRGNLQKPTLNGIAKISQGIFTSQSLPGKITDVIGKVNFDFDRVIVENLQGQYNNKGAIEAKGQIPISSKEKLENPLTVSLQQLAVNLKGLYQGGVDGKLEIAGSALSPVISGQMALDNGEVLLAEAAEGTTTPGTGSGIGSVSDMRLKQNKQTTPTVESNETRLNNLQITLGKNVKITRQPILSFRATGSLNVNGLLSQPVPEGTITLKEGSVNLFTTRFNLVRGYSHKAIFRENQPRDPDLDIQLFAKVLDTTQGTDLNKANITGLASLETVRVEARVEGPASQLDKNLELVSSPARSQTEIVALLGGGFIDTQGRGGDSTLGLINIAGSAVLNNLQGPLNQLGTALGLSELRVFPTILSDNPEAGRNSSSLELAAEAGIDITRRISVSGLKILTTGDPVQWGVNYRLNDSIRLRGTTNFSDDNRAVVEYQKRF</sequence>
<evidence type="ECO:0000256" key="4">
    <source>
        <dbReference type="ARBA" id="ARBA00023136"/>
    </source>
</evidence>
<dbReference type="PANTHER" id="PTHR34457">
    <property type="entry name" value="EMBRYO DEFECTIVE 2410"/>
    <property type="match status" value="1"/>
</dbReference>
<dbReference type="STRING" id="1479485.DA73_0229420"/>
<evidence type="ECO:0000259" key="7">
    <source>
        <dbReference type="Pfam" id="PF04357"/>
    </source>
</evidence>
<evidence type="ECO:0000313" key="9">
    <source>
        <dbReference type="EMBL" id="KIE08654.1"/>
    </source>
</evidence>
<gene>
    <name evidence="9" type="ORF">DA73_0229420</name>
    <name evidence="8" type="ORF">DA73_0400009545</name>
</gene>
<dbReference type="GO" id="GO:0009306">
    <property type="term" value="P:protein secretion"/>
    <property type="evidence" value="ECO:0007669"/>
    <property type="project" value="InterPro"/>
</dbReference>
<protein>
    <submittedName>
        <fullName evidence="8">Translocation/assembly module TamB</fullName>
    </submittedName>
</protein>
<reference evidence="8" key="2">
    <citation type="submission" date="2019-11" db="EMBL/GenBank/DDBJ databases">
        <title>Improved Assembly of Tolypothrix boutellei genome.</title>
        <authorList>
            <person name="Sarangi A.N."/>
            <person name="Mukherjee M."/>
            <person name="Ghosh S."/>
            <person name="Singh D."/>
            <person name="Das A."/>
            <person name="Kant S."/>
            <person name="Prusty A."/>
            <person name="Tripathy S."/>
        </authorList>
    </citation>
    <scope>NUCLEOTIDE SEQUENCE</scope>
    <source>
        <strain evidence="8">VB521301</strain>
    </source>
</reference>
<evidence type="ECO:0000256" key="1">
    <source>
        <dbReference type="ARBA" id="ARBA00004167"/>
    </source>
</evidence>
<keyword evidence="4 6" id="KW-0472">Membrane</keyword>
<reference evidence="9" key="1">
    <citation type="journal article" date="2015" name="Genome Announc.">
        <title>Draft Genome Sequence of Tolypothrix boutellei Strain VB521301.</title>
        <authorList>
            <person name="Chandrababunaidu M.M."/>
            <person name="Singh D."/>
            <person name="Sen D."/>
            <person name="Bhan S."/>
            <person name="Das S."/>
            <person name="Gupta A."/>
            <person name="Adhikary S.P."/>
            <person name="Tripathy S."/>
        </authorList>
    </citation>
    <scope>NUCLEOTIDE SEQUENCE</scope>
    <source>
        <strain evidence="9">VB521301</strain>
    </source>
</reference>
<keyword evidence="2 6" id="KW-0812">Transmembrane</keyword>
<keyword evidence="3 6" id="KW-1133">Transmembrane helix</keyword>
<feature type="transmembrane region" description="Helical" evidence="6">
    <location>
        <begin position="25"/>
        <end position="52"/>
    </location>
</feature>
<feature type="region of interest" description="Disordered" evidence="5">
    <location>
        <begin position="180"/>
        <end position="219"/>
    </location>
</feature>
<dbReference type="EMBL" id="JHEG04000001">
    <property type="protein sequence ID" value="KAF3885682.1"/>
    <property type="molecule type" value="Genomic_DNA"/>
</dbReference>
<evidence type="ECO:0000313" key="10">
    <source>
        <dbReference type="Proteomes" id="UP000029738"/>
    </source>
</evidence>
<feature type="domain" description="Translocation and assembly module TamB C-terminal" evidence="7">
    <location>
        <begin position="1624"/>
        <end position="2013"/>
    </location>
</feature>
<organism evidence="9">
    <name type="scientific">Tolypothrix bouteillei VB521301</name>
    <dbReference type="NCBI Taxonomy" id="1479485"/>
    <lineage>
        <taxon>Bacteria</taxon>
        <taxon>Bacillati</taxon>
        <taxon>Cyanobacteriota</taxon>
        <taxon>Cyanophyceae</taxon>
        <taxon>Nostocales</taxon>
        <taxon>Tolypothrichaceae</taxon>
        <taxon>Tolypothrix</taxon>
    </lineage>
</organism>
<dbReference type="InterPro" id="IPR053022">
    <property type="entry name" value="Chloroplast_translocon_comp"/>
</dbReference>
<keyword evidence="10" id="KW-1185">Reference proteome</keyword>
<evidence type="ECO:0000256" key="5">
    <source>
        <dbReference type="SAM" id="MobiDB-lite"/>
    </source>
</evidence>
<evidence type="ECO:0000256" key="3">
    <source>
        <dbReference type="ARBA" id="ARBA00022989"/>
    </source>
</evidence>
<dbReference type="OrthoDB" id="536281at2"/>
<dbReference type="PANTHER" id="PTHR34457:SF3">
    <property type="entry name" value="PROTEIN TIC236, CHLOROPLASTIC"/>
    <property type="match status" value="1"/>
</dbReference>
<dbReference type="RefSeq" id="WP_038076589.1">
    <property type="nucleotide sequence ID" value="NZ_JHEG04000001.1"/>
</dbReference>
<proteinExistence type="predicted"/>
<name>A0A0C1QTC5_9CYAN</name>
<evidence type="ECO:0000313" key="8">
    <source>
        <dbReference type="EMBL" id="KAF3885682.1"/>
    </source>
</evidence>
<evidence type="ECO:0000256" key="6">
    <source>
        <dbReference type="SAM" id="Phobius"/>
    </source>
</evidence>
<accession>A0A0C1QTC5</accession>